<feature type="region of interest" description="Disordered" evidence="1">
    <location>
        <begin position="1"/>
        <end position="65"/>
    </location>
</feature>
<dbReference type="Proteomes" id="UP000078113">
    <property type="component" value="Unassembled WGS sequence"/>
</dbReference>
<dbReference type="EMBL" id="LWDG02000507">
    <property type="protein sequence ID" value="KAE8264718.1"/>
    <property type="molecule type" value="Genomic_DNA"/>
</dbReference>
<feature type="compositionally biased region" description="Polar residues" evidence="1">
    <location>
        <begin position="14"/>
        <end position="28"/>
    </location>
</feature>
<organism evidence="2 3">
    <name type="scientific">Tilletia walkeri</name>
    <dbReference type="NCBI Taxonomy" id="117179"/>
    <lineage>
        <taxon>Eukaryota</taxon>
        <taxon>Fungi</taxon>
        <taxon>Dikarya</taxon>
        <taxon>Basidiomycota</taxon>
        <taxon>Ustilaginomycotina</taxon>
        <taxon>Exobasidiomycetes</taxon>
        <taxon>Tilletiales</taxon>
        <taxon>Tilletiaceae</taxon>
        <taxon>Tilletia</taxon>
    </lineage>
</organism>
<feature type="non-terminal residue" evidence="2">
    <location>
        <position position="1"/>
    </location>
</feature>
<gene>
    <name evidence="2" type="ORF">A4X09_0g6876</name>
</gene>
<reference evidence="2" key="2">
    <citation type="journal article" date="2019" name="IMA Fungus">
        <title>Genome sequencing and comparison of five Tilletia species to identify candidate genes for the detection of regulated species infecting wheat.</title>
        <authorList>
            <person name="Nguyen H.D.T."/>
            <person name="Sultana T."/>
            <person name="Kesanakurti P."/>
            <person name="Hambleton S."/>
        </authorList>
    </citation>
    <scope>NUCLEOTIDE SEQUENCE</scope>
    <source>
        <strain evidence="2">DAOMC 236422</strain>
    </source>
</reference>
<reference evidence="2" key="1">
    <citation type="submission" date="2016-04" db="EMBL/GenBank/DDBJ databases">
        <authorList>
            <person name="Nguyen H.D."/>
            <person name="Samba Siva P."/>
            <person name="Cullis J."/>
            <person name="Levesque C.A."/>
            <person name="Hambleton S."/>
        </authorList>
    </citation>
    <scope>NUCLEOTIDE SEQUENCE</scope>
    <source>
        <strain evidence="2">DAOMC 236422</strain>
    </source>
</reference>
<evidence type="ECO:0000313" key="3">
    <source>
        <dbReference type="Proteomes" id="UP000078113"/>
    </source>
</evidence>
<sequence>PATPFLPGRERHQSGNPSTPTSDQTPSCGNGGGKKEGEDAREDDVGGRRTDKPVEPLKDQSNVNK</sequence>
<comment type="caution">
    <text evidence="2">The sequence shown here is derived from an EMBL/GenBank/DDBJ whole genome shotgun (WGS) entry which is preliminary data.</text>
</comment>
<evidence type="ECO:0000256" key="1">
    <source>
        <dbReference type="SAM" id="MobiDB-lite"/>
    </source>
</evidence>
<dbReference type="AlphaFoldDB" id="A0A8X7N2Y8"/>
<name>A0A8X7N2Y8_9BASI</name>
<accession>A0A8X7N2Y8</accession>
<keyword evidence="3" id="KW-1185">Reference proteome</keyword>
<protein>
    <submittedName>
        <fullName evidence="2">Uncharacterized protein</fullName>
    </submittedName>
</protein>
<feature type="compositionally biased region" description="Basic and acidic residues" evidence="1">
    <location>
        <begin position="33"/>
        <end position="58"/>
    </location>
</feature>
<proteinExistence type="predicted"/>
<evidence type="ECO:0000313" key="2">
    <source>
        <dbReference type="EMBL" id="KAE8264718.1"/>
    </source>
</evidence>